<dbReference type="Proteomes" id="UP001165427">
    <property type="component" value="Unassembled WGS sequence"/>
</dbReference>
<feature type="domain" description="Transposase IS200-like" evidence="1">
    <location>
        <begin position="9"/>
        <end position="123"/>
    </location>
</feature>
<keyword evidence="3" id="KW-1185">Reference proteome</keyword>
<dbReference type="GO" id="GO:0006313">
    <property type="term" value="P:DNA transposition"/>
    <property type="evidence" value="ECO:0007669"/>
    <property type="project" value="InterPro"/>
</dbReference>
<dbReference type="Gene3D" id="3.30.70.1290">
    <property type="entry name" value="Transposase IS200-like"/>
    <property type="match status" value="1"/>
</dbReference>
<dbReference type="RefSeq" id="WP_246911393.1">
    <property type="nucleotide sequence ID" value="NZ_JALJRB010000019.1"/>
</dbReference>
<comment type="caution">
    <text evidence="2">The sequence shown here is derived from an EMBL/GenBank/DDBJ whole genome shotgun (WGS) entry which is preliminary data.</text>
</comment>
<dbReference type="SUPFAM" id="SSF143422">
    <property type="entry name" value="Transposase IS200-like"/>
    <property type="match status" value="1"/>
</dbReference>
<gene>
    <name evidence="2" type="ORF">MRX98_15175</name>
</gene>
<dbReference type="Pfam" id="PF01797">
    <property type="entry name" value="Y1_Tnp"/>
    <property type="match status" value="1"/>
</dbReference>
<dbReference type="InterPro" id="IPR002686">
    <property type="entry name" value="Transposase_17"/>
</dbReference>
<protein>
    <submittedName>
        <fullName evidence="2">Transposase</fullName>
    </submittedName>
</protein>
<dbReference type="SUPFAM" id="SSF48295">
    <property type="entry name" value="TrpR-like"/>
    <property type="match status" value="1"/>
</dbReference>
<proteinExistence type="predicted"/>
<dbReference type="GO" id="GO:0043565">
    <property type="term" value="F:sequence-specific DNA binding"/>
    <property type="evidence" value="ECO:0007669"/>
    <property type="project" value="InterPro"/>
</dbReference>
<evidence type="ECO:0000313" key="2">
    <source>
        <dbReference type="EMBL" id="MCJ8501925.1"/>
    </source>
</evidence>
<accession>A0AA41R6A2</accession>
<dbReference type="InterPro" id="IPR010921">
    <property type="entry name" value="Trp_repressor/repl_initiator"/>
</dbReference>
<dbReference type="AlphaFoldDB" id="A0AA41R6A2"/>
<organism evidence="2 3">
    <name type="scientific">Desulfatitalea alkaliphila</name>
    <dbReference type="NCBI Taxonomy" id="2929485"/>
    <lineage>
        <taxon>Bacteria</taxon>
        <taxon>Pseudomonadati</taxon>
        <taxon>Thermodesulfobacteriota</taxon>
        <taxon>Desulfobacteria</taxon>
        <taxon>Desulfobacterales</taxon>
        <taxon>Desulfosarcinaceae</taxon>
        <taxon>Desulfatitalea</taxon>
    </lineage>
</organism>
<dbReference type="GO" id="GO:0004803">
    <property type="term" value="F:transposase activity"/>
    <property type="evidence" value="ECO:0007669"/>
    <property type="project" value="InterPro"/>
</dbReference>
<dbReference type="InterPro" id="IPR036515">
    <property type="entry name" value="Transposase_17_sf"/>
</dbReference>
<name>A0AA41R6A2_9BACT</name>
<dbReference type="SMART" id="SM01321">
    <property type="entry name" value="Y1_Tnp"/>
    <property type="match status" value="1"/>
</dbReference>
<dbReference type="PANTHER" id="PTHR34322:SF2">
    <property type="entry name" value="TRANSPOSASE IS200-LIKE DOMAIN-CONTAINING PROTEIN"/>
    <property type="match status" value="1"/>
</dbReference>
<dbReference type="EMBL" id="JALJRB010000019">
    <property type="protein sequence ID" value="MCJ8501925.1"/>
    <property type="molecule type" value="Genomic_DNA"/>
</dbReference>
<evidence type="ECO:0000259" key="1">
    <source>
        <dbReference type="SMART" id="SM01321"/>
    </source>
</evidence>
<evidence type="ECO:0000313" key="3">
    <source>
        <dbReference type="Proteomes" id="UP001165427"/>
    </source>
</evidence>
<dbReference type="PANTHER" id="PTHR34322">
    <property type="entry name" value="TRANSPOSASE, Y1_TNP DOMAIN-CONTAINING"/>
    <property type="match status" value="1"/>
</dbReference>
<sequence length="334" mass="37513">MPRKARIDAPGALHHIIVRGIARQKIFDDDADRDAFLERLGAIIQESHTQCYAWALIPNHFHLLLKTGATPIATVMKRLLTGYAMGYNRRHKRCGHLFQNRYKSILCQEDSYLLELVRYIHLNPLRARLVADMEALDRYPYCGHSVLMGKVEAEWQNTDYVAGLFDGQLSTARRMYRDFVQKGIADGKRDDLVGGGLIRSAGGWATVKALRKADALQKGDERILGDGDFVERVLAEAEETLKRKYKSGASGLNLDDLAGRAAEIIGIDTDQMWSGGKQTKTVQARRLLCYWATHELGMSQAALSKRLQLSPSAISLAVARGRELVKKHKWVLQT</sequence>
<reference evidence="2" key="1">
    <citation type="submission" date="2022-04" db="EMBL/GenBank/DDBJ databases">
        <title>Desulfatitalea alkaliphila sp. nov., a novel anaerobic sulfate-reducing bacterium isolated from terrestrial mud volcano, Taman Peninsula, Russia.</title>
        <authorList>
            <person name="Khomyakova M.A."/>
            <person name="Merkel A.Y."/>
            <person name="Slobodkin A.I."/>
        </authorList>
    </citation>
    <scope>NUCLEOTIDE SEQUENCE</scope>
    <source>
        <strain evidence="2">M08but</strain>
    </source>
</reference>